<protein>
    <submittedName>
        <fullName evidence="2">Uncharacterized protein</fullName>
    </submittedName>
</protein>
<gene>
    <name evidence="2" type="ORF">DFH07DRAFT_848247</name>
</gene>
<feature type="region of interest" description="Disordered" evidence="1">
    <location>
        <begin position="35"/>
        <end position="70"/>
    </location>
</feature>
<feature type="compositionally biased region" description="Polar residues" evidence="1">
    <location>
        <begin position="181"/>
        <end position="193"/>
    </location>
</feature>
<evidence type="ECO:0000256" key="1">
    <source>
        <dbReference type="SAM" id="MobiDB-lite"/>
    </source>
</evidence>
<accession>A0AAD7HZM4</accession>
<feature type="compositionally biased region" description="Basic and acidic residues" evidence="1">
    <location>
        <begin position="35"/>
        <end position="44"/>
    </location>
</feature>
<evidence type="ECO:0000313" key="3">
    <source>
        <dbReference type="Proteomes" id="UP001215280"/>
    </source>
</evidence>
<sequence>MEPSLSVFELVCENLRSIGALTIEEFLSAGPEELAKPDAAHDSPHNIAPSPASVPSGSASSKNTPPPTTVTADTTQNVARLHHTAQRAFGQSNGLKFEFLEEAVDKKQCILTITRPDGSVRSYKSNPTFRRKNDAKAQVATIAIEHGALDFIIRGDSDALKAKKGVLLAPLGEKDKDKQQPVASTSNISSNTRSGKRFVPEAGTPMPRYDEIAACCRKWRGTLVYPSWLDFDTCNKHGAVLKIQLAPHCYRVYSCDPTFDSPSTAREHCAEIAVTEGVLEFIRHGNGQTAPQSDLTKPSLPHARQIGSARSLQRALQLFYEELPRPFEEPFGDKTASEINAPGWLSNILASAKGARFTSEFYSFVTTSDISPRLMYGCLLRLKRPGECRSYLAEPQFASQKDAKAAVSLLALSQGAGKYIREVGAVVEARIMRETRNFVASSVFPCLTSETQRLGGPAPKFESYTADDAFGCTLLVALKPNAAESERRQYTVPAEYRSKADAKVAVAYLAAEQGVFDFLRFAGQPLPPGHAPSFSVQDSVPRIAQKGKGKKRKNREQGPPAKKVKMEPDAGDLPTRPFPSTSRFAVLPPRPEGGMASGSTKPISASSAPAIRPTGWRTIQAPRKSTGDVDAFPSPSSSLEDGELPRDDLH</sequence>
<organism evidence="2 3">
    <name type="scientific">Mycena maculata</name>
    <dbReference type="NCBI Taxonomy" id="230809"/>
    <lineage>
        <taxon>Eukaryota</taxon>
        <taxon>Fungi</taxon>
        <taxon>Dikarya</taxon>
        <taxon>Basidiomycota</taxon>
        <taxon>Agaricomycotina</taxon>
        <taxon>Agaricomycetes</taxon>
        <taxon>Agaricomycetidae</taxon>
        <taxon>Agaricales</taxon>
        <taxon>Marasmiineae</taxon>
        <taxon>Mycenaceae</taxon>
        <taxon>Mycena</taxon>
    </lineage>
</organism>
<feature type="compositionally biased region" description="Low complexity" evidence="1">
    <location>
        <begin position="48"/>
        <end position="61"/>
    </location>
</feature>
<feature type="region of interest" description="Disordered" evidence="1">
    <location>
        <begin position="530"/>
        <end position="650"/>
    </location>
</feature>
<feature type="compositionally biased region" description="Polar residues" evidence="1">
    <location>
        <begin position="597"/>
        <end position="607"/>
    </location>
</feature>
<name>A0AAD7HZM4_9AGAR</name>
<evidence type="ECO:0000313" key="2">
    <source>
        <dbReference type="EMBL" id="KAJ7730878.1"/>
    </source>
</evidence>
<dbReference type="EMBL" id="JARJLG010000187">
    <property type="protein sequence ID" value="KAJ7730878.1"/>
    <property type="molecule type" value="Genomic_DNA"/>
</dbReference>
<dbReference type="AlphaFoldDB" id="A0AAD7HZM4"/>
<comment type="caution">
    <text evidence="2">The sequence shown here is derived from an EMBL/GenBank/DDBJ whole genome shotgun (WGS) entry which is preliminary data.</text>
</comment>
<reference evidence="2" key="1">
    <citation type="submission" date="2023-03" db="EMBL/GenBank/DDBJ databases">
        <title>Massive genome expansion in bonnet fungi (Mycena s.s.) driven by repeated elements and novel gene families across ecological guilds.</title>
        <authorList>
            <consortium name="Lawrence Berkeley National Laboratory"/>
            <person name="Harder C.B."/>
            <person name="Miyauchi S."/>
            <person name="Viragh M."/>
            <person name="Kuo A."/>
            <person name="Thoen E."/>
            <person name="Andreopoulos B."/>
            <person name="Lu D."/>
            <person name="Skrede I."/>
            <person name="Drula E."/>
            <person name="Henrissat B."/>
            <person name="Morin E."/>
            <person name="Kohler A."/>
            <person name="Barry K."/>
            <person name="LaButti K."/>
            <person name="Morin E."/>
            <person name="Salamov A."/>
            <person name="Lipzen A."/>
            <person name="Mereny Z."/>
            <person name="Hegedus B."/>
            <person name="Baldrian P."/>
            <person name="Stursova M."/>
            <person name="Weitz H."/>
            <person name="Taylor A."/>
            <person name="Grigoriev I.V."/>
            <person name="Nagy L.G."/>
            <person name="Martin F."/>
            <person name="Kauserud H."/>
        </authorList>
    </citation>
    <scope>NUCLEOTIDE SEQUENCE</scope>
    <source>
        <strain evidence="2">CBHHK188m</strain>
    </source>
</reference>
<feature type="region of interest" description="Disordered" evidence="1">
    <location>
        <begin position="173"/>
        <end position="202"/>
    </location>
</feature>
<feature type="compositionally biased region" description="Basic residues" evidence="1">
    <location>
        <begin position="545"/>
        <end position="554"/>
    </location>
</feature>
<keyword evidence="3" id="KW-1185">Reference proteome</keyword>
<proteinExistence type="predicted"/>
<dbReference type="Proteomes" id="UP001215280">
    <property type="component" value="Unassembled WGS sequence"/>
</dbReference>